<name>A0ABN7N1A8_9XANT</name>
<proteinExistence type="predicted"/>
<dbReference type="RefSeq" id="WP_275548153.1">
    <property type="nucleotide sequence ID" value="NZ_HG992338.1"/>
</dbReference>
<evidence type="ECO:0000313" key="2">
    <source>
        <dbReference type="Proteomes" id="UP000835287"/>
    </source>
</evidence>
<reference evidence="1 2" key="1">
    <citation type="submission" date="2021-02" db="EMBL/GenBank/DDBJ databases">
        <authorList>
            <person name="Pothier F. J."/>
        </authorList>
    </citation>
    <scope>NUCLEOTIDE SEQUENCE [LARGE SCALE GENOMIC DNA]</scope>
    <source>
        <strain evidence="1 2">301</strain>
    </source>
</reference>
<protein>
    <submittedName>
        <fullName evidence="1">Uncharacterized protein</fullName>
    </submittedName>
</protein>
<organism evidence="1 2">
    <name type="scientific">Xanthomonas arboricola pv. corylina</name>
    <dbReference type="NCBI Taxonomy" id="487821"/>
    <lineage>
        <taxon>Bacteria</taxon>
        <taxon>Pseudomonadati</taxon>
        <taxon>Pseudomonadota</taxon>
        <taxon>Gammaproteobacteria</taxon>
        <taxon>Lysobacterales</taxon>
        <taxon>Lysobacteraceae</taxon>
        <taxon>Xanthomonas</taxon>
    </lineage>
</organism>
<sequence>MRFFLDTEWADEGGHDLVSLALVSEDGEHRFYGEVATLPEQPTDFVRQVVYPLLERGSAAKEHFEFTNGLRTFLAQFERPFVLFDYRTDCTLFRYALDGFDLPTVILQAMPPVPSVVTTLVLREDVRSGIDRYFSNNPALADRKHHAAVDADAFRWAFIDALAGSGRASQTDLGS</sequence>
<dbReference type="InterPro" id="IPR036397">
    <property type="entry name" value="RNaseH_sf"/>
</dbReference>
<dbReference type="Gene3D" id="3.30.420.10">
    <property type="entry name" value="Ribonuclease H-like superfamily/Ribonuclease H"/>
    <property type="match status" value="1"/>
</dbReference>
<accession>A0ABN7N1A8</accession>
<dbReference type="Proteomes" id="UP000835287">
    <property type="component" value="Chromosome"/>
</dbReference>
<gene>
    <name evidence="1" type="ORF">XAC301_37860</name>
</gene>
<keyword evidence="2" id="KW-1185">Reference proteome</keyword>
<dbReference type="EMBL" id="HG992338">
    <property type="protein sequence ID" value="CAE6838049.1"/>
    <property type="molecule type" value="Genomic_DNA"/>
</dbReference>
<dbReference type="EMBL" id="HG992338">
    <property type="protein sequence ID" value="CAE6838063.1"/>
    <property type="molecule type" value="Genomic_DNA"/>
</dbReference>
<evidence type="ECO:0000313" key="1">
    <source>
        <dbReference type="EMBL" id="CAE6838063.1"/>
    </source>
</evidence>